<dbReference type="OrthoDB" id="8062037at2759"/>
<evidence type="ECO:0000256" key="5">
    <source>
        <dbReference type="SAM" id="MobiDB-lite"/>
    </source>
</evidence>
<keyword evidence="9" id="KW-1185">Reference proteome</keyword>
<feature type="region of interest" description="Disordered" evidence="5">
    <location>
        <begin position="287"/>
        <end position="325"/>
    </location>
</feature>
<dbReference type="Proteomes" id="UP000799428">
    <property type="component" value="Unassembled WGS sequence"/>
</dbReference>
<sequence>MADTCIVCLGDLALQNQEHITATEPIALDSLEDGADAGHQLSNTALRPDTPTAEPAPSDEDVVAHLLPCGHNLHNECLKPWVERANSCPICRANFNMVELSARIEGPIISSYAVQDKQQVADIDPSMIIEEDDYILEDDGSYDACMVCDEFGDSALLMYCHSCEQLCHVFCAGLDRMPTRGAWYCAGCIENPELLNTATARPAPRSPAAFVNGRSRLPRRAGAPDDWVGVWQSVWDRLHFDIEFPFEDEDQSENRSAIQQDRESQEWERRFELARRMGAGTRFRAAADNIHAQRPGNSNRSRLTNGALHRDAPKSPKNPESQEELRAWNQFEKAREQIEQFEAAELPSSNTANSRGRKRKSVDSSPAESEAREREPERKLKRPRTRLNVETGHNTTGESSSTAVRRSVNTVPIIAMAAPEQHTSPTNGVKDGGDPSSAPGFLQSLLKEVEVDRHAERDREIAAPQPKRVIIDRAMSPLNSSPGLSPVFANSHTHGMATPPPLSLTILRTKSPDQHDAQNSPTYSPYSPADDERHGRQRYAHRSPGLSSPPRSKDSSPSRLSALSYSTKAELQRMVIVALKPLYFKKEISKNEYTDINRDISRLLYDRVGDAGAEALANHETRDKWQKMAVDEVNAAVKALRVDGPAASSVAEDSSTSSP</sequence>
<evidence type="ECO:0000256" key="2">
    <source>
        <dbReference type="ARBA" id="ARBA00022771"/>
    </source>
</evidence>
<reference evidence="8" key="1">
    <citation type="journal article" date="2020" name="Stud. Mycol.">
        <title>101 Dothideomycetes genomes: a test case for predicting lifestyles and emergence of pathogens.</title>
        <authorList>
            <person name="Haridas S."/>
            <person name="Albert R."/>
            <person name="Binder M."/>
            <person name="Bloem J."/>
            <person name="Labutti K."/>
            <person name="Salamov A."/>
            <person name="Andreopoulos B."/>
            <person name="Baker S."/>
            <person name="Barry K."/>
            <person name="Bills G."/>
            <person name="Bluhm B."/>
            <person name="Cannon C."/>
            <person name="Castanera R."/>
            <person name="Culley D."/>
            <person name="Daum C."/>
            <person name="Ezra D."/>
            <person name="Gonzalez J."/>
            <person name="Henrissat B."/>
            <person name="Kuo A."/>
            <person name="Liang C."/>
            <person name="Lipzen A."/>
            <person name="Lutzoni F."/>
            <person name="Magnuson J."/>
            <person name="Mondo S."/>
            <person name="Nolan M."/>
            <person name="Ohm R."/>
            <person name="Pangilinan J."/>
            <person name="Park H.-J."/>
            <person name="Ramirez L."/>
            <person name="Alfaro M."/>
            <person name="Sun H."/>
            <person name="Tritt A."/>
            <person name="Yoshinaga Y."/>
            <person name="Zwiers L.-H."/>
            <person name="Turgeon B."/>
            <person name="Goodwin S."/>
            <person name="Spatafora J."/>
            <person name="Crous P."/>
            <person name="Grigoriev I."/>
        </authorList>
    </citation>
    <scope>NUCLEOTIDE SEQUENCE</scope>
    <source>
        <strain evidence="8">CBS 279.74</strain>
    </source>
</reference>
<dbReference type="GO" id="GO:0008270">
    <property type="term" value="F:zinc ion binding"/>
    <property type="evidence" value="ECO:0007669"/>
    <property type="project" value="UniProtKB-KW"/>
</dbReference>
<name>A0A6G1KP57_9PLEO</name>
<dbReference type="AlphaFoldDB" id="A0A6G1KP57"/>
<feature type="region of interest" description="Disordered" evidence="5">
    <location>
        <begin position="38"/>
        <end position="58"/>
    </location>
</feature>
<feature type="region of interest" description="Disordered" evidence="5">
    <location>
        <begin position="341"/>
        <end position="440"/>
    </location>
</feature>
<accession>A0A6G1KP57</accession>
<feature type="compositionally biased region" description="Polar residues" evidence="5">
    <location>
        <begin position="295"/>
        <end position="304"/>
    </location>
</feature>
<evidence type="ECO:0000259" key="6">
    <source>
        <dbReference type="PROSITE" id="PS50016"/>
    </source>
</evidence>
<feature type="compositionally biased region" description="Polar residues" evidence="5">
    <location>
        <begin position="479"/>
        <end position="493"/>
    </location>
</feature>
<dbReference type="PROSITE" id="PS50016">
    <property type="entry name" value="ZF_PHD_2"/>
    <property type="match status" value="1"/>
</dbReference>
<dbReference type="SMART" id="SM00249">
    <property type="entry name" value="PHD"/>
    <property type="match status" value="1"/>
</dbReference>
<dbReference type="SMART" id="SM00184">
    <property type="entry name" value="RING"/>
    <property type="match status" value="1"/>
</dbReference>
<dbReference type="InterPro" id="IPR047157">
    <property type="entry name" value="PHRF1/Atg35"/>
</dbReference>
<keyword evidence="1" id="KW-0479">Metal-binding</keyword>
<dbReference type="InterPro" id="IPR019787">
    <property type="entry name" value="Znf_PHD-finger"/>
</dbReference>
<evidence type="ECO:0000259" key="7">
    <source>
        <dbReference type="PROSITE" id="PS50089"/>
    </source>
</evidence>
<feature type="region of interest" description="Disordered" evidence="5">
    <location>
        <begin position="479"/>
        <end position="560"/>
    </location>
</feature>
<evidence type="ECO:0000256" key="1">
    <source>
        <dbReference type="ARBA" id="ARBA00022723"/>
    </source>
</evidence>
<dbReference type="Gene3D" id="3.30.40.10">
    <property type="entry name" value="Zinc/RING finger domain, C3HC4 (zinc finger)"/>
    <property type="match status" value="2"/>
</dbReference>
<evidence type="ECO:0008006" key="10">
    <source>
        <dbReference type="Google" id="ProtNLM"/>
    </source>
</evidence>
<dbReference type="InterPro" id="IPR013083">
    <property type="entry name" value="Znf_RING/FYVE/PHD"/>
</dbReference>
<organism evidence="8 9">
    <name type="scientific">Pleomassaria siparia CBS 279.74</name>
    <dbReference type="NCBI Taxonomy" id="1314801"/>
    <lineage>
        <taxon>Eukaryota</taxon>
        <taxon>Fungi</taxon>
        <taxon>Dikarya</taxon>
        <taxon>Ascomycota</taxon>
        <taxon>Pezizomycotina</taxon>
        <taxon>Dothideomycetes</taxon>
        <taxon>Pleosporomycetidae</taxon>
        <taxon>Pleosporales</taxon>
        <taxon>Pleomassariaceae</taxon>
        <taxon>Pleomassaria</taxon>
    </lineage>
</organism>
<dbReference type="InterPro" id="IPR001965">
    <property type="entry name" value="Znf_PHD"/>
</dbReference>
<feature type="domain" description="PHD-type" evidence="6">
    <location>
        <begin position="142"/>
        <end position="191"/>
    </location>
</feature>
<dbReference type="InterPro" id="IPR001841">
    <property type="entry name" value="Znf_RING"/>
</dbReference>
<proteinExistence type="predicted"/>
<evidence type="ECO:0000256" key="4">
    <source>
        <dbReference type="PROSITE-ProRule" id="PRU00175"/>
    </source>
</evidence>
<feature type="compositionally biased region" description="Basic and acidic residues" evidence="5">
    <location>
        <begin position="369"/>
        <end position="378"/>
    </location>
</feature>
<evidence type="ECO:0000313" key="9">
    <source>
        <dbReference type="Proteomes" id="UP000799428"/>
    </source>
</evidence>
<evidence type="ECO:0000313" key="8">
    <source>
        <dbReference type="EMBL" id="KAF2714634.1"/>
    </source>
</evidence>
<dbReference type="PANTHER" id="PTHR12618:SF20">
    <property type="entry name" value="PHD AND RING FINGER DOMAIN-CONTAINING PROTEIN 1"/>
    <property type="match status" value="1"/>
</dbReference>
<dbReference type="InterPro" id="IPR011011">
    <property type="entry name" value="Znf_FYVE_PHD"/>
</dbReference>
<keyword evidence="3" id="KW-0862">Zinc</keyword>
<feature type="domain" description="RING-type" evidence="7">
    <location>
        <begin position="5"/>
        <end position="92"/>
    </location>
</feature>
<evidence type="ECO:0000256" key="3">
    <source>
        <dbReference type="ARBA" id="ARBA00022833"/>
    </source>
</evidence>
<feature type="compositionally biased region" description="Polar residues" evidence="5">
    <location>
        <begin position="391"/>
        <end position="410"/>
    </location>
</feature>
<dbReference type="PANTHER" id="PTHR12618">
    <property type="entry name" value="PHD AND RING FINGER DOMAIN-CONTAINING PROTEIN 1"/>
    <property type="match status" value="1"/>
</dbReference>
<dbReference type="Pfam" id="PF13639">
    <property type="entry name" value="zf-RING_2"/>
    <property type="match status" value="1"/>
</dbReference>
<dbReference type="PROSITE" id="PS50089">
    <property type="entry name" value="ZF_RING_2"/>
    <property type="match status" value="1"/>
</dbReference>
<dbReference type="EMBL" id="MU005764">
    <property type="protein sequence ID" value="KAF2714634.1"/>
    <property type="molecule type" value="Genomic_DNA"/>
</dbReference>
<dbReference type="SUPFAM" id="SSF57850">
    <property type="entry name" value="RING/U-box"/>
    <property type="match status" value="1"/>
</dbReference>
<gene>
    <name evidence="8" type="ORF">K504DRAFT_496550</name>
</gene>
<keyword evidence="2 4" id="KW-0863">Zinc-finger</keyword>
<protein>
    <recommendedName>
        <fullName evidence="10">PHD and RING finger domain-containing protein</fullName>
    </recommendedName>
</protein>
<dbReference type="SUPFAM" id="SSF57903">
    <property type="entry name" value="FYVE/PHD zinc finger"/>
    <property type="match status" value="1"/>
</dbReference>